<dbReference type="SUPFAM" id="SSF50630">
    <property type="entry name" value="Acid proteases"/>
    <property type="match status" value="1"/>
</dbReference>
<dbReference type="InterPro" id="IPR021109">
    <property type="entry name" value="Peptidase_aspartic_dom_sf"/>
</dbReference>
<dbReference type="InterPro" id="IPR034122">
    <property type="entry name" value="Retropepsin-like_bacterial"/>
</dbReference>
<feature type="non-terminal residue" evidence="1">
    <location>
        <position position="212"/>
    </location>
</feature>
<dbReference type="Proteomes" id="UP000789405">
    <property type="component" value="Unassembled WGS sequence"/>
</dbReference>
<reference evidence="1" key="1">
    <citation type="submission" date="2021-06" db="EMBL/GenBank/DDBJ databases">
        <authorList>
            <person name="Kallberg Y."/>
            <person name="Tangrot J."/>
            <person name="Rosling A."/>
        </authorList>
    </citation>
    <scope>NUCLEOTIDE SEQUENCE</scope>
    <source>
        <strain evidence="1">MA453B</strain>
    </source>
</reference>
<comment type="caution">
    <text evidence="1">The sequence shown here is derived from an EMBL/GenBank/DDBJ whole genome shotgun (WGS) entry which is preliminary data.</text>
</comment>
<sequence length="212" mass="23380">LTAQVLAGLSQPTQLTQLPQTSKVTKTPLVCYCCGEIGYFAQNCLLEKKPDRKEAKQKQSELEKKNALLKKTPKVKTTFETPDQKNPMDVTPYDIVENILNLKANITLVQALKYPDQKQNLAKIMKRPKQSTTEANSLETDKVQKTVAIRYHVKIKGTPVIAILDLGAAVSIITNKLIKRLGLALTKESKTVVVTANGGRSKALGIVENIKI</sequence>
<dbReference type="Gene3D" id="2.40.70.10">
    <property type="entry name" value="Acid Proteases"/>
    <property type="match status" value="1"/>
</dbReference>
<keyword evidence="2" id="KW-1185">Reference proteome</keyword>
<dbReference type="SUPFAM" id="SSF57756">
    <property type="entry name" value="Retrovirus zinc finger-like domains"/>
    <property type="match status" value="1"/>
</dbReference>
<dbReference type="GO" id="GO:0003676">
    <property type="term" value="F:nucleic acid binding"/>
    <property type="evidence" value="ECO:0007669"/>
    <property type="project" value="InterPro"/>
</dbReference>
<dbReference type="Pfam" id="PF13650">
    <property type="entry name" value="Asp_protease_2"/>
    <property type="match status" value="1"/>
</dbReference>
<dbReference type="AlphaFoldDB" id="A0A9N9JVN0"/>
<protein>
    <submittedName>
        <fullName evidence="1">24707_t:CDS:1</fullName>
    </submittedName>
</protein>
<organism evidence="1 2">
    <name type="scientific">Dentiscutata erythropus</name>
    <dbReference type="NCBI Taxonomy" id="1348616"/>
    <lineage>
        <taxon>Eukaryota</taxon>
        <taxon>Fungi</taxon>
        <taxon>Fungi incertae sedis</taxon>
        <taxon>Mucoromycota</taxon>
        <taxon>Glomeromycotina</taxon>
        <taxon>Glomeromycetes</taxon>
        <taxon>Diversisporales</taxon>
        <taxon>Gigasporaceae</taxon>
        <taxon>Dentiscutata</taxon>
    </lineage>
</organism>
<dbReference type="InterPro" id="IPR036875">
    <property type="entry name" value="Znf_CCHC_sf"/>
</dbReference>
<dbReference type="OrthoDB" id="5597136at2759"/>
<dbReference type="CDD" id="cd05483">
    <property type="entry name" value="retropepsin_like_bacteria"/>
    <property type="match status" value="1"/>
</dbReference>
<dbReference type="GO" id="GO:0008270">
    <property type="term" value="F:zinc ion binding"/>
    <property type="evidence" value="ECO:0007669"/>
    <property type="project" value="InterPro"/>
</dbReference>
<evidence type="ECO:0000313" key="2">
    <source>
        <dbReference type="Proteomes" id="UP000789405"/>
    </source>
</evidence>
<gene>
    <name evidence="1" type="ORF">DERYTH_LOCUS22331</name>
</gene>
<feature type="non-terminal residue" evidence="1">
    <location>
        <position position="1"/>
    </location>
</feature>
<accession>A0A9N9JVN0</accession>
<evidence type="ECO:0000313" key="1">
    <source>
        <dbReference type="EMBL" id="CAG8795724.1"/>
    </source>
</evidence>
<name>A0A9N9JVN0_9GLOM</name>
<dbReference type="EMBL" id="CAJVPY010030711">
    <property type="protein sequence ID" value="CAG8795724.1"/>
    <property type="molecule type" value="Genomic_DNA"/>
</dbReference>
<proteinExistence type="predicted"/>